<sequence>MTDKNIKRATLAEIRAMKDRGEVYHNPDAPEGPDLPDSFWENAVWVDPQGKTSVHLKLDSDVFFFFKRQGKGHITRMQDVLKAYVRAHEAVGEQQAGTADKKNTRRAG</sequence>
<evidence type="ECO:0000313" key="2">
    <source>
        <dbReference type="Proteomes" id="UP001217476"/>
    </source>
</evidence>
<evidence type="ECO:0000313" key="1">
    <source>
        <dbReference type="EMBL" id="WEK04806.1"/>
    </source>
</evidence>
<dbReference type="InterPro" id="IPR025528">
    <property type="entry name" value="BrnA_antitoxin"/>
</dbReference>
<accession>A0AAJ6B0K6</accession>
<reference evidence="1" key="1">
    <citation type="submission" date="2023-03" db="EMBL/GenBank/DDBJ databases">
        <title>Andean soil-derived lignocellulolytic bacterial consortium as a source of novel taxa and putative plastic-active enzymes.</title>
        <authorList>
            <person name="Diaz-Garcia L."/>
            <person name="Chuvochina M."/>
            <person name="Feuerriegel G."/>
            <person name="Bunk B."/>
            <person name="Sproer C."/>
            <person name="Streit W.R."/>
            <person name="Rodriguez L.M."/>
            <person name="Overmann J."/>
            <person name="Jimenez D.J."/>
        </authorList>
    </citation>
    <scope>NUCLEOTIDE SEQUENCE</scope>
    <source>
        <strain evidence="1">MAG 4196</strain>
    </source>
</reference>
<dbReference type="EMBL" id="CP119312">
    <property type="protein sequence ID" value="WEK04806.1"/>
    <property type="molecule type" value="Genomic_DNA"/>
</dbReference>
<organism evidence="1 2">
    <name type="scientific">Candidatus Devosia phytovorans</name>
    <dbReference type="NCBI Taxonomy" id="3121372"/>
    <lineage>
        <taxon>Bacteria</taxon>
        <taxon>Pseudomonadati</taxon>
        <taxon>Pseudomonadota</taxon>
        <taxon>Alphaproteobacteria</taxon>
        <taxon>Hyphomicrobiales</taxon>
        <taxon>Devosiaceae</taxon>
        <taxon>Devosia</taxon>
    </lineage>
</organism>
<dbReference type="Proteomes" id="UP001217476">
    <property type="component" value="Chromosome"/>
</dbReference>
<protein>
    <submittedName>
        <fullName evidence="1">BrnA antitoxin family protein</fullName>
    </submittedName>
</protein>
<gene>
    <name evidence="1" type="ORF">P0Y65_00690</name>
</gene>
<name>A0AAJ6B0K6_9HYPH</name>
<dbReference type="Pfam" id="PF14384">
    <property type="entry name" value="BrnA_antitoxin"/>
    <property type="match status" value="1"/>
</dbReference>
<proteinExistence type="predicted"/>
<dbReference type="AlphaFoldDB" id="A0AAJ6B0K6"/>